<gene>
    <name evidence="3" type="primary">LOC107265981</name>
</gene>
<evidence type="ECO:0000313" key="2">
    <source>
        <dbReference type="Proteomes" id="UP000694920"/>
    </source>
</evidence>
<proteinExistence type="predicted"/>
<name>A0AAJ7BQ03_CEPCN</name>
<organism evidence="2 3">
    <name type="scientific">Cephus cinctus</name>
    <name type="common">Wheat stem sawfly</name>
    <dbReference type="NCBI Taxonomy" id="211228"/>
    <lineage>
        <taxon>Eukaryota</taxon>
        <taxon>Metazoa</taxon>
        <taxon>Ecdysozoa</taxon>
        <taxon>Arthropoda</taxon>
        <taxon>Hexapoda</taxon>
        <taxon>Insecta</taxon>
        <taxon>Pterygota</taxon>
        <taxon>Neoptera</taxon>
        <taxon>Endopterygota</taxon>
        <taxon>Hymenoptera</taxon>
        <taxon>Cephoidea</taxon>
        <taxon>Cephidae</taxon>
        <taxon>Cephus</taxon>
    </lineage>
</organism>
<dbReference type="Proteomes" id="UP000694920">
    <property type="component" value="Unplaced"/>
</dbReference>
<feature type="compositionally biased region" description="Basic and acidic residues" evidence="1">
    <location>
        <begin position="78"/>
        <end position="89"/>
    </location>
</feature>
<sequence>MAEPISKRPTVGRTLTGGLYPRNHARAARACGVWLLLKGLQLFLEWTDVTESELEKKIDTRSRARPLARYFSASESDTPDKITEKKNDDRQAAKIAKTLLTQKLRDAATKQLTAKATKDVGGNYKNKQTEVAPSKSGLKILKTDEPSKKVAETPVKVLWTS</sequence>
<dbReference type="AlphaFoldDB" id="A0AAJ7BQ03"/>
<dbReference type="RefSeq" id="XP_015591472.1">
    <property type="nucleotide sequence ID" value="XM_015735986.1"/>
</dbReference>
<accession>A0AAJ7BQ03</accession>
<reference evidence="3" key="1">
    <citation type="submission" date="2025-08" db="UniProtKB">
        <authorList>
            <consortium name="RefSeq"/>
        </authorList>
    </citation>
    <scope>IDENTIFICATION</scope>
</reference>
<keyword evidence="2" id="KW-1185">Reference proteome</keyword>
<protein>
    <submittedName>
        <fullName evidence="3">Uncharacterized protein LOC107265981</fullName>
    </submittedName>
</protein>
<feature type="region of interest" description="Disordered" evidence="1">
    <location>
        <begin position="70"/>
        <end position="89"/>
    </location>
</feature>
<dbReference type="KEGG" id="ccin:107265981"/>
<evidence type="ECO:0000313" key="3">
    <source>
        <dbReference type="RefSeq" id="XP_015591472.1"/>
    </source>
</evidence>
<dbReference type="GeneID" id="107265981"/>
<evidence type="ECO:0000256" key="1">
    <source>
        <dbReference type="SAM" id="MobiDB-lite"/>
    </source>
</evidence>